<dbReference type="InterPro" id="IPR039424">
    <property type="entry name" value="SBP_5"/>
</dbReference>
<organism evidence="7 8">
    <name type="scientific">Psychrilyobacter piezotolerans</name>
    <dbReference type="NCBI Taxonomy" id="2293438"/>
    <lineage>
        <taxon>Bacteria</taxon>
        <taxon>Fusobacteriati</taxon>
        <taxon>Fusobacteriota</taxon>
        <taxon>Fusobacteriia</taxon>
        <taxon>Fusobacteriales</taxon>
        <taxon>Fusobacteriaceae</taxon>
        <taxon>Psychrilyobacter</taxon>
    </lineage>
</organism>
<dbReference type="CDD" id="cd08504">
    <property type="entry name" value="PBP2_OppA"/>
    <property type="match status" value="1"/>
</dbReference>
<protein>
    <submittedName>
        <fullName evidence="7">Peptide ABC transporter substrate-binding protein</fullName>
    </submittedName>
</protein>
<dbReference type="PROSITE" id="PS01040">
    <property type="entry name" value="SBP_BACTERIAL_5"/>
    <property type="match status" value="1"/>
</dbReference>
<gene>
    <name evidence="7" type="ORF">DYH56_13865</name>
</gene>
<accession>A0ABX9KDN0</accession>
<feature type="domain" description="Solute-binding protein family 5" evidence="6">
    <location>
        <begin position="81"/>
        <end position="468"/>
    </location>
</feature>
<evidence type="ECO:0000256" key="2">
    <source>
        <dbReference type="ARBA" id="ARBA00005695"/>
    </source>
</evidence>
<dbReference type="SUPFAM" id="SSF53850">
    <property type="entry name" value="Periplasmic binding protein-like II"/>
    <property type="match status" value="1"/>
</dbReference>
<comment type="subcellular location">
    <subcellularLocation>
        <location evidence="1">Cell envelope</location>
    </subcellularLocation>
</comment>
<proteinExistence type="inferred from homology"/>
<dbReference type="RefSeq" id="WP_114643475.1">
    <property type="nucleotide sequence ID" value="NZ_JAACIO010000034.1"/>
</dbReference>
<comment type="similarity">
    <text evidence="2">Belongs to the bacterial solute-binding protein 5 family.</text>
</comment>
<dbReference type="Gene3D" id="3.40.190.10">
    <property type="entry name" value="Periplasmic binding protein-like II"/>
    <property type="match status" value="1"/>
</dbReference>
<keyword evidence="4 5" id="KW-0732">Signal</keyword>
<name>A0ABX9KDN0_9FUSO</name>
<dbReference type="EMBL" id="QUAJ01000035">
    <property type="protein sequence ID" value="REI39680.1"/>
    <property type="molecule type" value="Genomic_DNA"/>
</dbReference>
<comment type="caution">
    <text evidence="7">The sequence shown here is derived from an EMBL/GenBank/DDBJ whole genome shotgun (WGS) entry which is preliminary data.</text>
</comment>
<keyword evidence="3" id="KW-0813">Transport</keyword>
<evidence type="ECO:0000313" key="8">
    <source>
        <dbReference type="Proteomes" id="UP000263486"/>
    </source>
</evidence>
<dbReference type="PANTHER" id="PTHR30290:SF10">
    <property type="entry name" value="PERIPLASMIC OLIGOPEPTIDE-BINDING PROTEIN-RELATED"/>
    <property type="match status" value="1"/>
</dbReference>
<dbReference type="InterPro" id="IPR023765">
    <property type="entry name" value="SBP_5_CS"/>
</dbReference>
<dbReference type="Pfam" id="PF00496">
    <property type="entry name" value="SBP_bac_5"/>
    <property type="match status" value="1"/>
</dbReference>
<dbReference type="Gene3D" id="3.10.105.10">
    <property type="entry name" value="Dipeptide-binding Protein, Domain 3"/>
    <property type="match status" value="1"/>
</dbReference>
<reference evidence="7 8" key="1">
    <citation type="submission" date="2018-08" db="EMBL/GenBank/DDBJ databases">
        <title>Draft genome sequence of Psychrilyobacter sp. strain SD5 isolated from Black Sea water.</title>
        <authorList>
            <person name="Yadav S."/>
            <person name="Villanueva L."/>
            <person name="Damste J.S.S."/>
        </authorList>
    </citation>
    <scope>NUCLEOTIDE SEQUENCE [LARGE SCALE GENOMIC DNA]</scope>
    <source>
        <strain evidence="7 8">SD5</strain>
    </source>
</reference>
<evidence type="ECO:0000313" key="7">
    <source>
        <dbReference type="EMBL" id="REI39680.1"/>
    </source>
</evidence>
<dbReference type="InterPro" id="IPR030678">
    <property type="entry name" value="Peptide/Ni-bd"/>
</dbReference>
<dbReference type="Proteomes" id="UP000263486">
    <property type="component" value="Unassembled WGS sequence"/>
</dbReference>
<feature type="signal peptide" evidence="5">
    <location>
        <begin position="1"/>
        <end position="21"/>
    </location>
</feature>
<dbReference type="Gene3D" id="3.90.76.10">
    <property type="entry name" value="Dipeptide-binding Protein, Domain 1"/>
    <property type="match status" value="1"/>
</dbReference>
<dbReference type="InterPro" id="IPR000914">
    <property type="entry name" value="SBP_5_dom"/>
</dbReference>
<evidence type="ECO:0000256" key="1">
    <source>
        <dbReference type="ARBA" id="ARBA00004196"/>
    </source>
</evidence>
<evidence type="ECO:0000259" key="6">
    <source>
        <dbReference type="Pfam" id="PF00496"/>
    </source>
</evidence>
<feature type="chain" id="PRO_5046917417" evidence="5">
    <location>
        <begin position="22"/>
        <end position="553"/>
    </location>
</feature>
<keyword evidence="8" id="KW-1185">Reference proteome</keyword>
<sequence length="553" mass="62473">MKKIMYVLSVLIMLLFTGCGGKEKEDQGEGGAVEKQAEQVLRFNLDADPPSIDPQLNTDSSGAMVINNTFEGLMRNDASGKPQPAVAESLEVSEDKTVYTFHLKKDVKWSDGKPVTAEDFKYAWLRGLDPEVASEYAYQLYYIKGGQDYFKGNGNREDVGIEAVDEHTLKVTLEAPTPYFLNLVTFFTYMPVRKDIVDQKPEGWAKDPELTVSNGPFILSEYKMNDKIILTPNENYWNRKNIKLKKMVLTMIIEGSTVLTAYDNNEIDVISGQVPVQEIPKRQMEDPTFKTLPYLGTYYYLFNVDRVPTNDINVRKALSLAIDREAIVNQITKAGQMPATGFVPNGLIDSKGNDFRAAAGDYGMSTTANIELAREYLAKAGYPNGQGMPPVELMYNTSESHKAIAEAIQDMWKKNLGIDVTLANQEWAVFKTTRSMGNFQVMRSVWLGDYNDPMTFLDMWTSYSGNNNAQWRATEDGKFPENKKFTNLIEESKVVSGEARDEKLYGAEKIMMDQAVIAPIYYYTGVVMIKDKVKNWERDILGTWYFGNAEIQE</sequence>
<evidence type="ECO:0000256" key="4">
    <source>
        <dbReference type="ARBA" id="ARBA00022729"/>
    </source>
</evidence>
<evidence type="ECO:0000256" key="5">
    <source>
        <dbReference type="SAM" id="SignalP"/>
    </source>
</evidence>
<dbReference type="PANTHER" id="PTHR30290">
    <property type="entry name" value="PERIPLASMIC BINDING COMPONENT OF ABC TRANSPORTER"/>
    <property type="match status" value="1"/>
</dbReference>
<evidence type="ECO:0000256" key="3">
    <source>
        <dbReference type="ARBA" id="ARBA00022448"/>
    </source>
</evidence>
<dbReference type="PROSITE" id="PS51257">
    <property type="entry name" value="PROKAR_LIPOPROTEIN"/>
    <property type="match status" value="1"/>
</dbReference>
<dbReference type="PIRSF" id="PIRSF002741">
    <property type="entry name" value="MppA"/>
    <property type="match status" value="1"/>
</dbReference>